<evidence type="ECO:0000313" key="1">
    <source>
        <dbReference type="EMBL" id="CAG6672855.1"/>
    </source>
</evidence>
<dbReference type="AlphaFoldDB" id="A0A8D8SRB6"/>
<reference evidence="1" key="1">
    <citation type="submission" date="2021-05" db="EMBL/GenBank/DDBJ databases">
        <authorList>
            <person name="Alioto T."/>
            <person name="Alioto T."/>
            <person name="Gomez Garrido J."/>
        </authorList>
    </citation>
    <scope>NUCLEOTIDE SEQUENCE</scope>
</reference>
<sequence>MSLSNQVSFLKLASVLDEINTSKKDQKSKLLKHFILQFQAEAKKTGKPFDEKQRTIWDQRIHSIQTLRENIMSKPRNQGLHQINSVQVSHNAYFYRRSYIYLPQLVES</sequence>
<proteinExistence type="predicted"/>
<name>A0A8D8SRB6_9HEMI</name>
<organism evidence="1">
    <name type="scientific">Cacopsylla melanoneura</name>
    <dbReference type="NCBI Taxonomy" id="428564"/>
    <lineage>
        <taxon>Eukaryota</taxon>
        <taxon>Metazoa</taxon>
        <taxon>Ecdysozoa</taxon>
        <taxon>Arthropoda</taxon>
        <taxon>Hexapoda</taxon>
        <taxon>Insecta</taxon>
        <taxon>Pterygota</taxon>
        <taxon>Neoptera</taxon>
        <taxon>Paraneoptera</taxon>
        <taxon>Hemiptera</taxon>
        <taxon>Sternorrhyncha</taxon>
        <taxon>Psylloidea</taxon>
        <taxon>Psyllidae</taxon>
        <taxon>Psyllinae</taxon>
        <taxon>Cacopsylla</taxon>
    </lineage>
</organism>
<accession>A0A8D8SRB6</accession>
<protein>
    <submittedName>
        <fullName evidence="1">Uncharacterized protein</fullName>
    </submittedName>
</protein>
<dbReference type="EMBL" id="HBUF01229750">
    <property type="protein sequence ID" value="CAG6672855.1"/>
    <property type="molecule type" value="Transcribed_RNA"/>
</dbReference>